<dbReference type="InterPro" id="IPR009057">
    <property type="entry name" value="Homeodomain-like_sf"/>
</dbReference>
<feature type="domain" description="HTH araC/xylS-type" evidence="5">
    <location>
        <begin position="46"/>
        <end position="96"/>
    </location>
</feature>
<dbReference type="Gene3D" id="1.10.10.60">
    <property type="entry name" value="Homeodomain-like"/>
    <property type="match status" value="1"/>
</dbReference>
<feature type="region of interest" description="Disordered" evidence="4">
    <location>
        <begin position="97"/>
        <end position="117"/>
    </location>
</feature>
<dbReference type="Pfam" id="PF12833">
    <property type="entry name" value="HTH_18"/>
    <property type="match status" value="1"/>
</dbReference>
<evidence type="ECO:0000256" key="2">
    <source>
        <dbReference type="ARBA" id="ARBA00023125"/>
    </source>
</evidence>
<evidence type="ECO:0000256" key="1">
    <source>
        <dbReference type="ARBA" id="ARBA00023015"/>
    </source>
</evidence>
<dbReference type="PANTHER" id="PTHR47894:SF4">
    <property type="entry name" value="HTH-TYPE TRANSCRIPTIONAL REGULATOR GADX"/>
    <property type="match status" value="1"/>
</dbReference>
<reference evidence="6 7" key="1">
    <citation type="submission" date="2024-10" db="EMBL/GenBank/DDBJ databases">
        <title>The Natural Products Discovery Center: Release of the First 8490 Sequenced Strains for Exploring Actinobacteria Biosynthetic Diversity.</title>
        <authorList>
            <person name="Kalkreuter E."/>
            <person name="Kautsar S.A."/>
            <person name="Yang D."/>
            <person name="Bader C.D."/>
            <person name="Teijaro C.N."/>
            <person name="Fluegel L."/>
            <person name="Davis C.M."/>
            <person name="Simpson J.R."/>
            <person name="Lauterbach L."/>
            <person name="Steele A.D."/>
            <person name="Gui C."/>
            <person name="Meng S."/>
            <person name="Li G."/>
            <person name="Viehrig K."/>
            <person name="Ye F."/>
            <person name="Su P."/>
            <person name="Kiefer A.F."/>
            <person name="Nichols A."/>
            <person name="Cepeda A.J."/>
            <person name="Yan W."/>
            <person name="Fan B."/>
            <person name="Jiang Y."/>
            <person name="Adhikari A."/>
            <person name="Zheng C.-J."/>
            <person name="Schuster L."/>
            <person name="Cowan T.M."/>
            <person name="Smanski M.J."/>
            <person name="Chevrette M.G."/>
            <person name="De Carvalho L.P.S."/>
            <person name="Shen B."/>
        </authorList>
    </citation>
    <scope>NUCLEOTIDE SEQUENCE [LARGE SCALE GENOMIC DNA]</scope>
    <source>
        <strain evidence="6 7">NPDC019275</strain>
    </source>
</reference>
<sequence length="117" mass="12697">MFGEDIAFRGCGAGCSASSHSTIVVRARRAYLPVGDIFLSGCDTDDVRRETAQRLLRQTDLPLSQVSGMVGFSEQSALSKASHRWWGVSPRAVRAAVTTEHGEDRNTPTPKVSFADK</sequence>
<dbReference type="SMART" id="SM00342">
    <property type="entry name" value="HTH_ARAC"/>
    <property type="match status" value="1"/>
</dbReference>
<gene>
    <name evidence="6" type="ORF">ACH49W_36650</name>
</gene>
<organism evidence="6 7">
    <name type="scientific">Nocardia xishanensis</name>
    <dbReference type="NCBI Taxonomy" id="238964"/>
    <lineage>
        <taxon>Bacteria</taxon>
        <taxon>Bacillati</taxon>
        <taxon>Actinomycetota</taxon>
        <taxon>Actinomycetes</taxon>
        <taxon>Mycobacteriales</taxon>
        <taxon>Nocardiaceae</taxon>
        <taxon>Nocardia</taxon>
    </lineage>
</organism>
<comment type="caution">
    <text evidence="6">The sequence shown here is derived from an EMBL/GenBank/DDBJ whole genome shotgun (WGS) entry which is preliminary data.</text>
</comment>
<keyword evidence="1" id="KW-0805">Transcription regulation</keyword>
<keyword evidence="7" id="KW-1185">Reference proteome</keyword>
<dbReference type="RefSeq" id="WP_357411354.1">
    <property type="nucleotide sequence ID" value="NZ_JBEYCD010000029.1"/>
</dbReference>
<protein>
    <submittedName>
        <fullName evidence="6">Helix-turn-helix domain-containing protein</fullName>
    </submittedName>
</protein>
<dbReference type="PROSITE" id="PS01124">
    <property type="entry name" value="HTH_ARAC_FAMILY_2"/>
    <property type="match status" value="1"/>
</dbReference>
<evidence type="ECO:0000256" key="4">
    <source>
        <dbReference type="SAM" id="MobiDB-lite"/>
    </source>
</evidence>
<dbReference type="EMBL" id="JBIRYO010000085">
    <property type="protein sequence ID" value="MFI2478880.1"/>
    <property type="molecule type" value="Genomic_DNA"/>
</dbReference>
<evidence type="ECO:0000259" key="5">
    <source>
        <dbReference type="PROSITE" id="PS01124"/>
    </source>
</evidence>
<dbReference type="InterPro" id="IPR018060">
    <property type="entry name" value="HTH_AraC"/>
</dbReference>
<evidence type="ECO:0000313" key="7">
    <source>
        <dbReference type="Proteomes" id="UP001611415"/>
    </source>
</evidence>
<accession>A0ABW7XCL2</accession>
<evidence type="ECO:0000256" key="3">
    <source>
        <dbReference type="ARBA" id="ARBA00023163"/>
    </source>
</evidence>
<dbReference type="PANTHER" id="PTHR47894">
    <property type="entry name" value="HTH-TYPE TRANSCRIPTIONAL REGULATOR GADX"/>
    <property type="match status" value="1"/>
</dbReference>
<name>A0ABW7XCL2_9NOCA</name>
<keyword evidence="3" id="KW-0804">Transcription</keyword>
<dbReference type="SUPFAM" id="SSF46689">
    <property type="entry name" value="Homeodomain-like"/>
    <property type="match status" value="1"/>
</dbReference>
<evidence type="ECO:0000313" key="6">
    <source>
        <dbReference type="EMBL" id="MFI2478880.1"/>
    </source>
</evidence>
<dbReference type="Proteomes" id="UP001611415">
    <property type="component" value="Unassembled WGS sequence"/>
</dbReference>
<keyword evidence="2" id="KW-0238">DNA-binding</keyword>
<proteinExistence type="predicted"/>